<reference evidence="2" key="1">
    <citation type="journal article" date="2019" name="bioRxiv">
        <title>The Genome of the Zebra Mussel, Dreissena polymorpha: A Resource for Invasive Species Research.</title>
        <authorList>
            <person name="McCartney M.A."/>
            <person name="Auch B."/>
            <person name="Kono T."/>
            <person name="Mallez S."/>
            <person name="Zhang Y."/>
            <person name="Obille A."/>
            <person name="Becker A."/>
            <person name="Abrahante J.E."/>
            <person name="Garbe J."/>
            <person name="Badalamenti J.P."/>
            <person name="Herman A."/>
            <person name="Mangelson H."/>
            <person name="Liachko I."/>
            <person name="Sullivan S."/>
            <person name="Sone E.D."/>
            <person name="Koren S."/>
            <person name="Silverstein K.A.T."/>
            <person name="Beckman K.B."/>
            <person name="Gohl D.M."/>
        </authorList>
    </citation>
    <scope>NUCLEOTIDE SEQUENCE</scope>
    <source>
        <strain evidence="2">Duluth1</strain>
        <tissue evidence="2">Whole animal</tissue>
    </source>
</reference>
<evidence type="ECO:0000313" key="3">
    <source>
        <dbReference type="Proteomes" id="UP000828390"/>
    </source>
</evidence>
<feature type="region of interest" description="Disordered" evidence="1">
    <location>
        <begin position="58"/>
        <end position="97"/>
    </location>
</feature>
<dbReference type="EMBL" id="JAIWYP010000002">
    <property type="protein sequence ID" value="KAH3872868.1"/>
    <property type="molecule type" value="Genomic_DNA"/>
</dbReference>
<dbReference type="Proteomes" id="UP000828390">
    <property type="component" value="Unassembled WGS sequence"/>
</dbReference>
<sequence>MKSIKNPTGQVARWLEEIECFELEVQHRPGRLHTNCDALSRVPCKVCARQEAQSELHSCNSSDPTCMVASKKSTEQASSSKADNDQTPATDWEPDMLRQKQLLDPDIMPILSSV</sequence>
<protein>
    <submittedName>
        <fullName evidence="2">Uncharacterized protein</fullName>
    </submittedName>
</protein>
<keyword evidence="3" id="KW-1185">Reference proteome</keyword>
<evidence type="ECO:0000256" key="1">
    <source>
        <dbReference type="SAM" id="MobiDB-lite"/>
    </source>
</evidence>
<comment type="caution">
    <text evidence="2">The sequence shown here is derived from an EMBL/GenBank/DDBJ whole genome shotgun (WGS) entry which is preliminary data.</text>
</comment>
<accession>A0A9D4MAC1</accession>
<feature type="compositionally biased region" description="Polar residues" evidence="1">
    <location>
        <begin position="75"/>
        <end position="89"/>
    </location>
</feature>
<organism evidence="2 3">
    <name type="scientific">Dreissena polymorpha</name>
    <name type="common">Zebra mussel</name>
    <name type="synonym">Mytilus polymorpha</name>
    <dbReference type="NCBI Taxonomy" id="45954"/>
    <lineage>
        <taxon>Eukaryota</taxon>
        <taxon>Metazoa</taxon>
        <taxon>Spiralia</taxon>
        <taxon>Lophotrochozoa</taxon>
        <taxon>Mollusca</taxon>
        <taxon>Bivalvia</taxon>
        <taxon>Autobranchia</taxon>
        <taxon>Heteroconchia</taxon>
        <taxon>Euheterodonta</taxon>
        <taxon>Imparidentia</taxon>
        <taxon>Neoheterodontei</taxon>
        <taxon>Myida</taxon>
        <taxon>Dreissenoidea</taxon>
        <taxon>Dreissenidae</taxon>
        <taxon>Dreissena</taxon>
    </lineage>
</organism>
<name>A0A9D4MAC1_DREPO</name>
<proteinExistence type="predicted"/>
<gene>
    <name evidence="2" type="ORF">DPMN_036091</name>
</gene>
<dbReference type="AlphaFoldDB" id="A0A9D4MAC1"/>
<evidence type="ECO:0000313" key="2">
    <source>
        <dbReference type="EMBL" id="KAH3872868.1"/>
    </source>
</evidence>
<reference evidence="2" key="2">
    <citation type="submission" date="2020-11" db="EMBL/GenBank/DDBJ databases">
        <authorList>
            <person name="McCartney M.A."/>
            <person name="Auch B."/>
            <person name="Kono T."/>
            <person name="Mallez S."/>
            <person name="Becker A."/>
            <person name="Gohl D.M."/>
            <person name="Silverstein K.A.T."/>
            <person name="Koren S."/>
            <person name="Bechman K.B."/>
            <person name="Herman A."/>
            <person name="Abrahante J.E."/>
            <person name="Garbe J."/>
        </authorList>
    </citation>
    <scope>NUCLEOTIDE SEQUENCE</scope>
    <source>
        <strain evidence="2">Duluth1</strain>
        <tissue evidence="2">Whole animal</tissue>
    </source>
</reference>